<organism evidence="1 2">
    <name type="scientific">Fusarium torulosum</name>
    <dbReference type="NCBI Taxonomy" id="33205"/>
    <lineage>
        <taxon>Eukaryota</taxon>
        <taxon>Fungi</taxon>
        <taxon>Dikarya</taxon>
        <taxon>Ascomycota</taxon>
        <taxon>Pezizomycotina</taxon>
        <taxon>Sordariomycetes</taxon>
        <taxon>Hypocreomycetidae</taxon>
        <taxon>Hypocreales</taxon>
        <taxon>Nectriaceae</taxon>
        <taxon>Fusarium</taxon>
    </lineage>
</organism>
<dbReference type="EMBL" id="ONZP01000049">
    <property type="protein sequence ID" value="SPJ71845.1"/>
    <property type="molecule type" value="Genomic_DNA"/>
</dbReference>
<reference evidence="1" key="1">
    <citation type="submission" date="2018-03" db="EMBL/GenBank/DDBJ databases">
        <authorList>
            <person name="Guldener U."/>
        </authorList>
    </citation>
    <scope>NUCLEOTIDE SEQUENCE</scope>
</reference>
<name>A0AAE8M0G5_9HYPO</name>
<evidence type="ECO:0000313" key="2">
    <source>
        <dbReference type="Proteomes" id="UP001187734"/>
    </source>
</evidence>
<keyword evidence="2" id="KW-1185">Reference proteome</keyword>
<dbReference type="AlphaFoldDB" id="A0AAE8M0G5"/>
<protein>
    <submittedName>
        <fullName evidence="1">Uncharacterized protein</fullName>
    </submittedName>
</protein>
<sequence length="19" mass="2285">MPSCMLILVCQLMRHYCQD</sequence>
<proteinExistence type="predicted"/>
<gene>
    <name evidence="1" type="ORF">FTOL_01573</name>
</gene>
<dbReference type="Proteomes" id="UP001187734">
    <property type="component" value="Unassembled WGS sequence"/>
</dbReference>
<comment type="caution">
    <text evidence="1">The sequence shown here is derived from an EMBL/GenBank/DDBJ whole genome shotgun (WGS) entry which is preliminary data.</text>
</comment>
<evidence type="ECO:0000313" key="1">
    <source>
        <dbReference type="EMBL" id="SPJ71845.1"/>
    </source>
</evidence>
<accession>A0AAE8M0G5</accession>